<dbReference type="EMBL" id="AYKW01000023">
    <property type="protein sequence ID" value="PIL28692.1"/>
    <property type="molecule type" value="Genomic_DNA"/>
</dbReference>
<feature type="compositionally biased region" description="Polar residues" evidence="1">
    <location>
        <begin position="105"/>
        <end position="122"/>
    </location>
</feature>
<dbReference type="PANTHER" id="PTHR10622">
    <property type="entry name" value="HET DOMAIN-CONTAINING PROTEIN"/>
    <property type="match status" value="1"/>
</dbReference>
<comment type="caution">
    <text evidence="4">The sequence shown here is derived from an EMBL/GenBank/DDBJ whole genome shotgun (WGS) entry which is preliminary data.</text>
</comment>
<feature type="region of interest" description="Disordered" evidence="1">
    <location>
        <begin position="97"/>
        <end position="142"/>
    </location>
</feature>
<name>A0A2G8S4J7_9APHY</name>
<dbReference type="InterPro" id="IPR058525">
    <property type="entry name" value="DUF8212"/>
</dbReference>
<protein>
    <submittedName>
        <fullName evidence="4">Uncharacterized protein</fullName>
    </submittedName>
</protein>
<feature type="compositionally biased region" description="Low complexity" evidence="1">
    <location>
        <begin position="129"/>
        <end position="142"/>
    </location>
</feature>
<dbReference type="OrthoDB" id="2749026at2759"/>
<organism evidence="4 5">
    <name type="scientific">Ganoderma sinense ZZ0214-1</name>
    <dbReference type="NCBI Taxonomy" id="1077348"/>
    <lineage>
        <taxon>Eukaryota</taxon>
        <taxon>Fungi</taxon>
        <taxon>Dikarya</taxon>
        <taxon>Basidiomycota</taxon>
        <taxon>Agaricomycotina</taxon>
        <taxon>Agaricomycetes</taxon>
        <taxon>Polyporales</taxon>
        <taxon>Polyporaceae</taxon>
        <taxon>Ganoderma</taxon>
    </lineage>
</organism>
<accession>A0A2G8S4J7</accession>
<dbReference type="STRING" id="1077348.A0A2G8S4J7"/>
<evidence type="ECO:0000313" key="4">
    <source>
        <dbReference type="EMBL" id="PIL28692.1"/>
    </source>
</evidence>
<gene>
    <name evidence="4" type="ORF">GSI_08736</name>
</gene>
<dbReference type="InterPro" id="IPR010730">
    <property type="entry name" value="HET"/>
</dbReference>
<reference evidence="4 5" key="1">
    <citation type="journal article" date="2015" name="Sci. Rep.">
        <title>Chromosome-level genome map provides insights into diverse defense mechanisms in the medicinal fungus Ganoderma sinense.</title>
        <authorList>
            <person name="Zhu Y."/>
            <person name="Xu J."/>
            <person name="Sun C."/>
            <person name="Zhou S."/>
            <person name="Xu H."/>
            <person name="Nelson D.R."/>
            <person name="Qian J."/>
            <person name="Song J."/>
            <person name="Luo H."/>
            <person name="Xiang L."/>
            <person name="Li Y."/>
            <person name="Xu Z."/>
            <person name="Ji A."/>
            <person name="Wang L."/>
            <person name="Lu S."/>
            <person name="Hayward A."/>
            <person name="Sun W."/>
            <person name="Li X."/>
            <person name="Schwartz D.C."/>
            <person name="Wang Y."/>
            <person name="Chen S."/>
        </authorList>
    </citation>
    <scope>NUCLEOTIDE SEQUENCE [LARGE SCALE GENOMIC DNA]</scope>
    <source>
        <strain evidence="4 5">ZZ0214-1</strain>
    </source>
</reference>
<evidence type="ECO:0000256" key="1">
    <source>
        <dbReference type="SAM" id="MobiDB-lite"/>
    </source>
</evidence>
<sequence>MKTPGPAEVVDLSVLTRTSPVPAHATCYLISLSQHVLALFVERPFEPFAVPMRFVDTKTGQFVEKDPGEVVYAILSHTWDKGNGEQTYKELEKIQQRYGPGRGSQAPQTHCPSDHQGCTSSLAERDRGGPSTTLSPSLLPNGSPSVIRRTLTTLGCLIQSEVGALRAFVEAYGLTTLAPAPAPSDPSPRAPDPPSQPPPQSIWDDPELSPKIRHACRVARENGFRYIWIDSCCIDKSSSAELSEAINSMYRWYALSDVCYAYLADVPPGEDIHSRYSRFCSSRWFTRGWTLQELIAPISVEFLSADWAPIGSKHTLADLVETITKIQYTALLNLESLDSFSVAQRFSWSEKRQTTRVEDLAYSLLGIFDVNMQLLYGEGSRAFRRLQEQIMQRIPLADQSLFAWGHVYLGPQFHPRGPRDDQIQPGQRIIFKGDAIGRSIFAPEPSFFRRSRDIRHIRLPASLHHEIVYTFTSYGIRAQFQMIPLTDNLISAIFPYGKIELSLPVLDGRTSWYLAVLGCEHVNRPGHLLGHVCYIPFPESGLEVVYAGTVSDDTTYHGAMYDLFSLSPELIESCRPDIRLKTVYIRHTSRYRRLSVIPYRPPTPVKLVLLRQTCDVLRSRGYSPDFRDPDPDHPATHCLTLSKHEHAITIKIQHTFHSHPRYGSWYTTYLEAEVTLSTRPLDRGQGDSAAQSGSDRAHTLSWSQGIGRSGRPKRLGHYDVKLSAAGAWPVTVTLGVDFVGMLVFILHVDVLSDAPPASPVGELAVDQA</sequence>
<feature type="domain" description="Heterokaryon incompatibility" evidence="2">
    <location>
        <begin position="207"/>
        <end position="265"/>
    </location>
</feature>
<evidence type="ECO:0000259" key="3">
    <source>
        <dbReference type="Pfam" id="PF26640"/>
    </source>
</evidence>
<feature type="region of interest" description="Disordered" evidence="1">
    <location>
        <begin position="680"/>
        <end position="708"/>
    </location>
</feature>
<proteinExistence type="predicted"/>
<dbReference type="Pfam" id="PF26640">
    <property type="entry name" value="DUF8212"/>
    <property type="match status" value="1"/>
</dbReference>
<keyword evidence="5" id="KW-1185">Reference proteome</keyword>
<dbReference type="AlphaFoldDB" id="A0A2G8S4J7"/>
<evidence type="ECO:0000313" key="5">
    <source>
        <dbReference type="Proteomes" id="UP000230002"/>
    </source>
</evidence>
<feature type="compositionally biased region" description="Polar residues" evidence="1">
    <location>
        <begin position="688"/>
        <end position="706"/>
    </location>
</feature>
<feature type="domain" description="DUF8212" evidence="3">
    <location>
        <begin position="381"/>
        <end position="588"/>
    </location>
</feature>
<dbReference type="Pfam" id="PF06985">
    <property type="entry name" value="HET"/>
    <property type="match status" value="1"/>
</dbReference>
<dbReference type="Proteomes" id="UP000230002">
    <property type="component" value="Unassembled WGS sequence"/>
</dbReference>
<feature type="compositionally biased region" description="Pro residues" evidence="1">
    <location>
        <begin position="180"/>
        <end position="200"/>
    </location>
</feature>
<feature type="region of interest" description="Disordered" evidence="1">
    <location>
        <begin position="179"/>
        <end position="207"/>
    </location>
</feature>
<dbReference type="PANTHER" id="PTHR10622:SF10">
    <property type="entry name" value="HET DOMAIN-CONTAINING PROTEIN"/>
    <property type="match status" value="1"/>
</dbReference>
<evidence type="ECO:0000259" key="2">
    <source>
        <dbReference type="Pfam" id="PF06985"/>
    </source>
</evidence>